<dbReference type="KEGG" id="vg:18565195"/>
<sequence>MAGFGLNLQWHGEGDAVQPEAFRPTEFELTLRIDEELVVIKTTATPDIKGDPQQMRWHVHKLFDSLVDALKERQWL</sequence>
<dbReference type="EMBL" id="JN408461">
    <property type="protein sequence ID" value="AEL17917.1"/>
    <property type="molecule type" value="Genomic_DNA"/>
</dbReference>
<reference evidence="1 2" key="1">
    <citation type="journal article" date="2012" name="J. Virol.">
        <title>Complete Genome Sequences of 138 Mycobacteriophages.</title>
        <authorList>
            <consortium name="the Science Education Alliance Phage Hunters Advancing Genomics and Evolutionary Science Program"/>
            <consortium name="the KwaZulu-Natal Research Institute for Tuberculosis and HIV Mycobacterial Genetics Course Students"/>
            <consortium name="the Phage Hunters Integrating Research and Education Program"/>
            <person name="Hatfull G.F."/>
        </authorList>
    </citation>
    <scope>NUCLEOTIDE SEQUENCE [LARGE SCALE GENOMIC DNA]</scope>
</reference>
<accession>G1JV92</accession>
<evidence type="ECO:0000313" key="2">
    <source>
        <dbReference type="Proteomes" id="UP000008902"/>
    </source>
</evidence>
<proteinExistence type="predicted"/>
<protein>
    <submittedName>
        <fullName evidence="1">Uncharacterized protein</fullName>
    </submittedName>
</protein>
<dbReference type="GeneID" id="18565195"/>
<dbReference type="Proteomes" id="UP000008902">
    <property type="component" value="Segment"/>
</dbReference>
<keyword evidence="2" id="KW-1185">Reference proteome</keyword>
<gene>
    <name evidence="1" type="primary">42</name>
    <name evidence="1" type="ORF">TRIXIE_42</name>
</gene>
<dbReference type="OrthoDB" id="20046at10239"/>
<name>G1JV92_9CAUD</name>
<dbReference type="RefSeq" id="YP_009017173.1">
    <property type="nucleotide sequence ID" value="NC_023731.1"/>
</dbReference>
<evidence type="ECO:0000313" key="1">
    <source>
        <dbReference type="EMBL" id="AEL17917.1"/>
    </source>
</evidence>
<organism evidence="1 2">
    <name type="scientific">Mycobacterium phage Trixie</name>
    <dbReference type="NCBI Taxonomy" id="1071503"/>
    <lineage>
        <taxon>Viruses</taxon>
        <taxon>Duplodnaviria</taxon>
        <taxon>Heunggongvirae</taxon>
        <taxon>Uroviricota</taxon>
        <taxon>Caudoviricetes</taxon>
        <taxon>Fromanvirus</taxon>
        <taxon>Fromanvirus trixie</taxon>
    </lineage>
</organism>